<keyword evidence="4" id="KW-0269">Exonuclease</keyword>
<proteinExistence type="predicted"/>
<keyword evidence="2" id="KW-0255">Endonuclease</keyword>
<organism evidence="6 7">
    <name type="scientific">Acropora cervicornis</name>
    <name type="common">Staghorn coral</name>
    <dbReference type="NCBI Taxonomy" id="6130"/>
    <lineage>
        <taxon>Eukaryota</taxon>
        <taxon>Metazoa</taxon>
        <taxon>Cnidaria</taxon>
        <taxon>Anthozoa</taxon>
        <taxon>Hexacorallia</taxon>
        <taxon>Scleractinia</taxon>
        <taxon>Astrocoeniina</taxon>
        <taxon>Acroporidae</taxon>
        <taxon>Acropora</taxon>
    </lineage>
</organism>
<keyword evidence="7" id="KW-1185">Reference proteome</keyword>
<gene>
    <name evidence="6" type="ORF">P5673_024358</name>
</gene>
<name>A0AAD9Q3E1_ACRCE</name>
<dbReference type="PANTHER" id="PTHR47526:SF3">
    <property type="entry name" value="PHD-TYPE DOMAIN-CONTAINING PROTEIN"/>
    <property type="match status" value="1"/>
</dbReference>
<evidence type="ECO:0000313" key="7">
    <source>
        <dbReference type="Proteomes" id="UP001249851"/>
    </source>
</evidence>
<dbReference type="InterPro" id="IPR011604">
    <property type="entry name" value="PDDEXK-like_dom_sf"/>
</dbReference>
<dbReference type="InterPro" id="IPR011335">
    <property type="entry name" value="Restrct_endonuc-II-like"/>
</dbReference>
<feature type="region of interest" description="Disordered" evidence="5">
    <location>
        <begin position="231"/>
        <end position="260"/>
    </location>
</feature>
<evidence type="ECO:0000256" key="4">
    <source>
        <dbReference type="ARBA" id="ARBA00022839"/>
    </source>
</evidence>
<dbReference type="GO" id="GO:0006281">
    <property type="term" value="P:DNA repair"/>
    <property type="evidence" value="ECO:0007669"/>
    <property type="project" value="UniProtKB-ARBA"/>
</dbReference>
<evidence type="ECO:0008006" key="8">
    <source>
        <dbReference type="Google" id="ProtNLM"/>
    </source>
</evidence>
<dbReference type="PANTHER" id="PTHR47526">
    <property type="entry name" value="ATP-DEPENDENT DNA HELICASE"/>
    <property type="match status" value="1"/>
</dbReference>
<dbReference type="GO" id="GO:0004519">
    <property type="term" value="F:endonuclease activity"/>
    <property type="evidence" value="ECO:0007669"/>
    <property type="project" value="UniProtKB-KW"/>
</dbReference>
<dbReference type="AlphaFoldDB" id="A0AAD9Q3E1"/>
<keyword evidence="3" id="KW-0378">Hydrolase</keyword>
<reference evidence="6" key="2">
    <citation type="journal article" date="2023" name="Science">
        <title>Genomic signatures of disease resistance in endangered staghorn corals.</title>
        <authorList>
            <person name="Vollmer S.V."/>
            <person name="Selwyn J.D."/>
            <person name="Despard B.A."/>
            <person name="Roesel C.L."/>
        </authorList>
    </citation>
    <scope>NUCLEOTIDE SEQUENCE</scope>
    <source>
        <strain evidence="6">K2</strain>
    </source>
</reference>
<sequence length="482" mass="54583">MALNGKEEIPFESNYSLSCTVHGKTRKNYKKKELQEERTTRSGGVHLARKKAQLGILEQHIPDCTALFPTTGFTETLQGLPQITFKTVWTYMVTSVGAKKQLSTAKLLVKGFNFYKSGHVFTVKSCNGDNGSRCYVKSQVLPSMKKSEAYLCHIVIRSNGLVQKASCGYPAGIDGRCNHVAATLFSLEEFCKVRKQQNEEACTSQSCKWNVPRKPRVDLVPIANMKFRKHEHAKIKKSREPVISPGHDVRPAKYRNTNANTNTKRYNTYSKVIDFQSKTGKLIGLSHILQQHTTNVIKEAVSLDHNYSKPSANDDDEQLCSYDAIQPTDHKESTNLISPIKVHPVSLSEIQKRCEAVIGKLQVTEDEVNTIELQTRKQSHCSEWFHHRKYRITASKAYRCASLKESTSPTKAEEEVLCYKKVYSTKAMKDGLNQEPVIVNEYTKEKENNGVWGDCSKTRADKLQKLQNRAARIITRADYSIR</sequence>
<evidence type="ECO:0000256" key="3">
    <source>
        <dbReference type="ARBA" id="ARBA00022801"/>
    </source>
</evidence>
<dbReference type="Pfam" id="PF01771">
    <property type="entry name" value="Viral_alk_exo"/>
    <property type="match status" value="1"/>
</dbReference>
<reference evidence="6" key="1">
    <citation type="journal article" date="2023" name="G3 (Bethesda)">
        <title>Whole genome assembly and annotation of the endangered Caribbean coral Acropora cervicornis.</title>
        <authorList>
            <person name="Selwyn J.D."/>
            <person name="Vollmer S.V."/>
        </authorList>
    </citation>
    <scope>NUCLEOTIDE SEQUENCE</scope>
    <source>
        <strain evidence="6">K2</strain>
    </source>
</reference>
<dbReference type="Gene3D" id="3.90.320.10">
    <property type="match status" value="1"/>
</dbReference>
<dbReference type="InterPro" id="IPR034720">
    <property type="entry name" value="Viral_alk_exo"/>
</dbReference>
<dbReference type="SUPFAM" id="SSF52980">
    <property type="entry name" value="Restriction endonuclease-like"/>
    <property type="match status" value="1"/>
</dbReference>
<dbReference type="Proteomes" id="UP001249851">
    <property type="component" value="Unassembled WGS sequence"/>
</dbReference>
<evidence type="ECO:0000313" key="6">
    <source>
        <dbReference type="EMBL" id="KAK2554022.1"/>
    </source>
</evidence>
<evidence type="ECO:0000256" key="1">
    <source>
        <dbReference type="ARBA" id="ARBA00022722"/>
    </source>
</evidence>
<evidence type="ECO:0000256" key="5">
    <source>
        <dbReference type="SAM" id="MobiDB-lite"/>
    </source>
</evidence>
<dbReference type="GO" id="GO:0004527">
    <property type="term" value="F:exonuclease activity"/>
    <property type="evidence" value="ECO:0007669"/>
    <property type="project" value="UniProtKB-KW"/>
</dbReference>
<accession>A0AAD9Q3E1</accession>
<comment type="caution">
    <text evidence="6">The sequence shown here is derived from an EMBL/GenBank/DDBJ whole genome shotgun (WGS) entry which is preliminary data.</text>
</comment>
<evidence type="ECO:0000256" key="2">
    <source>
        <dbReference type="ARBA" id="ARBA00022759"/>
    </source>
</evidence>
<dbReference type="EMBL" id="JARQWQ010000072">
    <property type="protein sequence ID" value="KAK2554022.1"/>
    <property type="molecule type" value="Genomic_DNA"/>
</dbReference>
<protein>
    <recommendedName>
        <fullName evidence="8">SWIM-type domain-containing protein</fullName>
    </recommendedName>
</protein>
<keyword evidence="1" id="KW-0540">Nuclease</keyword>